<dbReference type="SUPFAM" id="SSF56801">
    <property type="entry name" value="Acetyl-CoA synthetase-like"/>
    <property type="match status" value="1"/>
</dbReference>
<dbReference type="InterPro" id="IPR000873">
    <property type="entry name" value="AMP-dep_synth/lig_dom"/>
</dbReference>
<dbReference type="Gene3D" id="3.40.50.12780">
    <property type="entry name" value="N-terminal domain of ligase-like"/>
    <property type="match status" value="1"/>
</dbReference>
<dbReference type="GO" id="GO:0070566">
    <property type="term" value="F:adenylyltransferase activity"/>
    <property type="evidence" value="ECO:0007669"/>
    <property type="project" value="TreeGrafter"/>
</dbReference>
<dbReference type="PANTHER" id="PTHR22754">
    <property type="entry name" value="DISCO-INTERACTING PROTEIN 2 DIP2 -RELATED"/>
    <property type="match status" value="1"/>
</dbReference>
<comment type="similarity">
    <text evidence="1">Belongs to the ATP-dependent AMP-binding enzyme family.</text>
</comment>
<dbReference type="Pfam" id="PF00501">
    <property type="entry name" value="AMP-binding"/>
    <property type="match status" value="1"/>
</dbReference>
<evidence type="ECO:0000256" key="3">
    <source>
        <dbReference type="ARBA" id="ARBA00022832"/>
    </source>
</evidence>
<dbReference type="Gene3D" id="3.30.300.30">
    <property type="match status" value="1"/>
</dbReference>
<name>A0A1X1RE14_MYCFA</name>
<protein>
    <submittedName>
        <fullName evidence="5">Fatty-acid--CoA ligase</fullName>
    </submittedName>
</protein>
<dbReference type="RefSeq" id="WP_085095767.1">
    <property type="nucleotide sequence ID" value="NZ_AP022603.1"/>
</dbReference>
<dbReference type="CDD" id="cd05931">
    <property type="entry name" value="FAAL"/>
    <property type="match status" value="1"/>
</dbReference>
<dbReference type="InterPro" id="IPR042099">
    <property type="entry name" value="ANL_N_sf"/>
</dbReference>
<dbReference type="InterPro" id="IPR045851">
    <property type="entry name" value="AMP-bd_C_sf"/>
</dbReference>
<dbReference type="InterPro" id="IPR040097">
    <property type="entry name" value="FAAL/FAAC"/>
</dbReference>
<evidence type="ECO:0000256" key="2">
    <source>
        <dbReference type="ARBA" id="ARBA00022598"/>
    </source>
</evidence>
<evidence type="ECO:0000313" key="6">
    <source>
        <dbReference type="Proteomes" id="UP000193484"/>
    </source>
</evidence>
<proteinExistence type="inferred from homology"/>
<keyword evidence="3" id="KW-0276">Fatty acid metabolism</keyword>
<keyword evidence="2 5" id="KW-0436">Ligase</keyword>
<dbReference type="AlphaFoldDB" id="A0A1X1RE14"/>
<keyword evidence="6" id="KW-1185">Reference proteome</keyword>
<keyword evidence="4" id="KW-0443">Lipid metabolism</keyword>
<dbReference type="EMBL" id="LQOJ01000037">
    <property type="protein sequence ID" value="ORV03507.1"/>
    <property type="molecule type" value="Genomic_DNA"/>
</dbReference>
<dbReference type="GO" id="GO:0005886">
    <property type="term" value="C:plasma membrane"/>
    <property type="evidence" value="ECO:0007669"/>
    <property type="project" value="TreeGrafter"/>
</dbReference>
<accession>A0A1X1RE14</accession>
<dbReference type="GO" id="GO:0016874">
    <property type="term" value="F:ligase activity"/>
    <property type="evidence" value="ECO:0007669"/>
    <property type="project" value="UniProtKB-KW"/>
</dbReference>
<sequence length="605" mass="64709">MYPGLLQVDVCLDGDGLVVVPPTLTLDTLIERCIYSVGNQTAYRYIDFSRTTDGVISEITWNQVGVRAAAVAAAVQRHAHRGDRVAVLAPQGLDYITGFFGAIKAGMVAVPLFAPELAGQAQRLDTAMRDARPAVVLTTTAVLDLIEGFLDRLTGVPRPHVVLLDETPDTLARQFSPVHIDMADVCHLQYSGGATRAPVGIEITHRAMVTNLVQMILAIDLHDRNTHGVSWLPLYHDMGLSMIGFPTVYGGHTTLMSPAAFIRRPQRWIKAMSDEIRLGRLVVTAGPNLAYEWAAQRGLPADGEIIDLSRSTMIIGSEPVSFDAIEAFTEAFAPHGLPPTAIKPSYGIAEATLMVTTTGPGERPTLRHFDRAGLGAGRAIPVAAEDPAAVPHVSCGQLANNLQAVIVDPATGAELADGTVGEIWLHGANIGRGYWRRRAESDAAFGARLSARLPEHSRADRVGADARWLRTGDLGFFLDGELFVPGRLVDLIEIDGVAHYPDDIERTAADASALLRRGYVAAFTVPDGAGGEQLVIACERASGTARMDPQPAIEAMIAAVRDRHGLPVADVRLLPGGAIPRTTSGKLRRRACRAGYLDGSLGNKG</sequence>
<evidence type="ECO:0000256" key="4">
    <source>
        <dbReference type="ARBA" id="ARBA00023098"/>
    </source>
</evidence>
<dbReference type="PANTHER" id="PTHR22754:SF32">
    <property type="entry name" value="DISCO-INTERACTING PROTEIN 2"/>
    <property type="match status" value="1"/>
</dbReference>
<dbReference type="GO" id="GO:0006633">
    <property type="term" value="P:fatty acid biosynthetic process"/>
    <property type="evidence" value="ECO:0007669"/>
    <property type="project" value="TreeGrafter"/>
</dbReference>
<gene>
    <name evidence="5" type="ORF">AWC04_10390</name>
</gene>
<dbReference type="STRING" id="1793.AWC04_10390"/>
<evidence type="ECO:0000313" key="5">
    <source>
        <dbReference type="EMBL" id="ORV03507.1"/>
    </source>
</evidence>
<dbReference type="FunFam" id="3.40.50.12780:FF:000013">
    <property type="entry name" value="Long-chain-fatty-acid--AMP ligase FadD32"/>
    <property type="match status" value="1"/>
</dbReference>
<dbReference type="Proteomes" id="UP000193484">
    <property type="component" value="Unassembled WGS sequence"/>
</dbReference>
<evidence type="ECO:0000256" key="1">
    <source>
        <dbReference type="ARBA" id="ARBA00006432"/>
    </source>
</evidence>
<dbReference type="OrthoDB" id="3671040at2"/>
<dbReference type="NCBIfam" id="NF009124">
    <property type="entry name" value="PRK12476.1"/>
    <property type="match status" value="1"/>
</dbReference>
<reference evidence="5 6" key="1">
    <citation type="submission" date="2016-01" db="EMBL/GenBank/DDBJ databases">
        <title>The new phylogeny of the genus Mycobacterium.</title>
        <authorList>
            <person name="Tarcisio F."/>
            <person name="Conor M."/>
            <person name="Antonella G."/>
            <person name="Elisabetta G."/>
            <person name="Giulia F.S."/>
            <person name="Sara T."/>
            <person name="Anna F."/>
            <person name="Clotilde B."/>
            <person name="Roberto B."/>
            <person name="Veronica D.S."/>
            <person name="Fabio R."/>
            <person name="Monica P."/>
            <person name="Olivier J."/>
            <person name="Enrico T."/>
            <person name="Nicola S."/>
        </authorList>
    </citation>
    <scope>NUCLEOTIDE SEQUENCE [LARGE SCALE GENOMIC DNA]</scope>
    <source>
        <strain evidence="5 6">DSM 44179</strain>
    </source>
</reference>
<comment type="caution">
    <text evidence="5">The sequence shown here is derived from an EMBL/GenBank/DDBJ whole genome shotgun (WGS) entry which is preliminary data.</text>
</comment>
<dbReference type="GO" id="GO:0071766">
    <property type="term" value="P:Actinobacterium-type cell wall biogenesis"/>
    <property type="evidence" value="ECO:0007669"/>
    <property type="project" value="UniProtKB-ARBA"/>
</dbReference>
<organism evidence="5 6">
    <name type="scientific">Mycolicibacterium fallax</name>
    <name type="common">Mycobacterium fallax</name>
    <dbReference type="NCBI Taxonomy" id="1793"/>
    <lineage>
        <taxon>Bacteria</taxon>
        <taxon>Bacillati</taxon>
        <taxon>Actinomycetota</taxon>
        <taxon>Actinomycetes</taxon>
        <taxon>Mycobacteriales</taxon>
        <taxon>Mycobacteriaceae</taxon>
        <taxon>Mycolicibacterium</taxon>
    </lineage>
</organism>